<protein>
    <submittedName>
        <fullName evidence="2">DUF721 domain-containing protein</fullName>
    </submittedName>
</protein>
<evidence type="ECO:0000313" key="3">
    <source>
        <dbReference type="Proteomes" id="UP000298681"/>
    </source>
</evidence>
<dbReference type="AlphaFoldDB" id="A0A4Z1R778"/>
<comment type="caution">
    <text evidence="2">The sequence shown here is derived from an EMBL/GenBank/DDBJ whole genome shotgun (WGS) entry which is preliminary data.</text>
</comment>
<name>A0A4Z1R778_9GAMM</name>
<accession>A0A4Z1R778</accession>
<feature type="compositionally biased region" description="Low complexity" evidence="1">
    <location>
        <begin position="8"/>
        <end position="18"/>
    </location>
</feature>
<feature type="region of interest" description="Disordered" evidence="1">
    <location>
        <begin position="105"/>
        <end position="127"/>
    </location>
</feature>
<keyword evidence="3" id="KW-1185">Reference proteome</keyword>
<dbReference type="Proteomes" id="UP000298681">
    <property type="component" value="Unassembled WGS sequence"/>
</dbReference>
<sequence length="149" mass="15697">MSGVRSKPPGTGPQTPQPALDTLLGGAAGDPLRRALWLDDLDRRLRPLLPPALAAHARLGNVDGGRLVLLVEAAVWHARARLAGPQILEAARSLGLDVTVLVVRTTSRPASPPPAARPRSRPLSPHAEQALREAVTLLSTTDTDDRSGS</sequence>
<evidence type="ECO:0000256" key="1">
    <source>
        <dbReference type="SAM" id="MobiDB-lite"/>
    </source>
</evidence>
<evidence type="ECO:0000313" key="2">
    <source>
        <dbReference type="EMBL" id="TKS54796.1"/>
    </source>
</evidence>
<organism evidence="2 3">
    <name type="scientific">Luteimonas yindakuii</name>
    <dbReference type="NCBI Taxonomy" id="2565782"/>
    <lineage>
        <taxon>Bacteria</taxon>
        <taxon>Pseudomonadati</taxon>
        <taxon>Pseudomonadota</taxon>
        <taxon>Gammaproteobacteria</taxon>
        <taxon>Lysobacterales</taxon>
        <taxon>Lysobacteraceae</taxon>
        <taxon>Luteimonas</taxon>
    </lineage>
</organism>
<dbReference type="Pfam" id="PF05258">
    <property type="entry name" value="DciA"/>
    <property type="match status" value="1"/>
</dbReference>
<feature type="region of interest" description="Disordered" evidence="1">
    <location>
        <begin position="1"/>
        <end position="25"/>
    </location>
</feature>
<proteinExistence type="predicted"/>
<dbReference type="EMBL" id="SPUH01000001">
    <property type="protein sequence ID" value="TKS54796.1"/>
    <property type="molecule type" value="Genomic_DNA"/>
</dbReference>
<gene>
    <name evidence="2" type="ORF">E4582_08500</name>
</gene>
<dbReference type="InterPro" id="IPR007922">
    <property type="entry name" value="DciA-like"/>
</dbReference>
<dbReference type="RefSeq" id="WP_134674152.1">
    <property type="nucleotide sequence ID" value="NZ_SPUH01000001.1"/>
</dbReference>
<reference evidence="2 3" key="1">
    <citation type="submission" date="2019-01" db="EMBL/GenBank/DDBJ databases">
        <authorList>
            <person name="Zhang S."/>
        </authorList>
    </citation>
    <scope>NUCLEOTIDE SEQUENCE [LARGE SCALE GENOMIC DNA]</scope>
    <source>
        <strain evidence="2 3">1626</strain>
    </source>
</reference>